<dbReference type="EMBL" id="RKKU01000035">
    <property type="protein sequence ID" value="ROZ80974.1"/>
    <property type="molecule type" value="Genomic_DNA"/>
</dbReference>
<accession>A0ABX9XDK4</accession>
<proteinExistence type="predicted"/>
<dbReference type="Proteomes" id="UP000275199">
    <property type="component" value="Unassembled WGS sequence"/>
</dbReference>
<organism evidence="1 2">
    <name type="scientific">Pseudomonas neustonica</name>
    <dbReference type="NCBI Taxonomy" id="2487346"/>
    <lineage>
        <taxon>Bacteria</taxon>
        <taxon>Pseudomonadati</taxon>
        <taxon>Pseudomonadota</taxon>
        <taxon>Gammaproteobacteria</taxon>
        <taxon>Pseudomonadales</taxon>
        <taxon>Pseudomonadaceae</taxon>
        <taxon>Pseudomonas</taxon>
    </lineage>
</organism>
<evidence type="ECO:0000313" key="1">
    <source>
        <dbReference type="EMBL" id="ROZ80974.1"/>
    </source>
</evidence>
<protein>
    <submittedName>
        <fullName evidence="1">Uncharacterized protein</fullName>
    </submittedName>
</protein>
<sequence length="156" mass="17454">MYWMHKFTKQQEQTEKGREPFPSAITALLPELVFVMSYSEPSDDQGNWSGRTKMLNSIQEVIAELNAAAASCDLIIHSFYLITPICGDTGPSNQMEQLHRVTAETWDVAGFPCFGLRCEVDDDIVYNFIPTAAPDSLKQSELLFQHSMDASTLLTA</sequence>
<dbReference type="RefSeq" id="WP_123891221.1">
    <property type="nucleotide sequence ID" value="NZ_RKKU01000035.1"/>
</dbReference>
<gene>
    <name evidence="1" type="ORF">EF096_18480</name>
</gene>
<evidence type="ECO:0000313" key="2">
    <source>
        <dbReference type="Proteomes" id="UP000275199"/>
    </source>
</evidence>
<name>A0ABX9XDK4_9PSED</name>
<reference evidence="1 2" key="1">
    <citation type="submission" date="2018-11" db="EMBL/GenBank/DDBJ databases">
        <authorList>
            <person name="Jang G.I."/>
            <person name="Hwang C.Y."/>
        </authorList>
    </citation>
    <scope>NUCLEOTIDE SEQUENCE [LARGE SCALE GENOMIC DNA]</scope>
    <source>
        <strain evidence="1 2">SSM26</strain>
    </source>
</reference>
<keyword evidence="2" id="KW-1185">Reference proteome</keyword>
<comment type="caution">
    <text evidence="1">The sequence shown here is derived from an EMBL/GenBank/DDBJ whole genome shotgun (WGS) entry which is preliminary data.</text>
</comment>